<keyword evidence="2" id="KW-1185">Reference proteome</keyword>
<reference evidence="2" key="1">
    <citation type="submission" date="2016-10" db="EMBL/GenBank/DDBJ databases">
        <authorList>
            <person name="Varghese N."/>
            <person name="Submissions S."/>
        </authorList>
    </citation>
    <scope>NUCLEOTIDE SEQUENCE [LARGE SCALE GENOMIC DNA]</scope>
    <source>
        <strain evidence="2">DSM 5918</strain>
    </source>
</reference>
<gene>
    <name evidence="1" type="ORF">SAMN04488082_10326</name>
</gene>
<organism evidence="1 2">
    <name type="scientific">Desulfomicrobium apsheronum</name>
    <dbReference type="NCBI Taxonomy" id="52560"/>
    <lineage>
        <taxon>Bacteria</taxon>
        <taxon>Pseudomonadati</taxon>
        <taxon>Thermodesulfobacteriota</taxon>
        <taxon>Desulfovibrionia</taxon>
        <taxon>Desulfovibrionales</taxon>
        <taxon>Desulfomicrobiaceae</taxon>
        <taxon>Desulfomicrobium</taxon>
    </lineage>
</organism>
<evidence type="ECO:0000313" key="2">
    <source>
        <dbReference type="Proteomes" id="UP000198635"/>
    </source>
</evidence>
<proteinExistence type="predicted"/>
<accession>A0A1I3R7M1</accession>
<name>A0A1I3R7M1_9BACT</name>
<dbReference type="AlphaFoldDB" id="A0A1I3R7M1"/>
<protein>
    <submittedName>
        <fullName evidence="1">Uncharacterized protein</fullName>
    </submittedName>
</protein>
<dbReference type="EMBL" id="FORX01000003">
    <property type="protein sequence ID" value="SFJ41226.1"/>
    <property type="molecule type" value="Genomic_DNA"/>
</dbReference>
<evidence type="ECO:0000313" key="1">
    <source>
        <dbReference type="EMBL" id="SFJ41226.1"/>
    </source>
</evidence>
<dbReference type="RefSeq" id="WP_092372892.1">
    <property type="nucleotide sequence ID" value="NZ_FORX01000003.1"/>
</dbReference>
<sequence>MASNSSLFMRILRAIIHRVWTVLFFLSVLSVLALANHWWDVIAGGYHVIQSWILAGIDLIRG</sequence>
<dbReference type="Proteomes" id="UP000198635">
    <property type="component" value="Unassembled WGS sequence"/>
</dbReference>
<dbReference type="STRING" id="52560.SAMN04488082_10326"/>